<name>A0ABU6ZP79_9FABA</name>
<sequence length="137" mass="15073">MHVDSQVINENANDGEWTHVIKRKGGKKKPIRDMVVGLTNYLPKPRPNRATKNPFFALVNSSKNMASSISITQKKMDSTSGSGSKSASKTPITYSHRKRARLNSLPSSPIEANSNRNTALLVESKDNNPLEEGQVNL</sequence>
<organism evidence="2 3">
    <name type="scientific">Stylosanthes scabra</name>
    <dbReference type="NCBI Taxonomy" id="79078"/>
    <lineage>
        <taxon>Eukaryota</taxon>
        <taxon>Viridiplantae</taxon>
        <taxon>Streptophyta</taxon>
        <taxon>Embryophyta</taxon>
        <taxon>Tracheophyta</taxon>
        <taxon>Spermatophyta</taxon>
        <taxon>Magnoliopsida</taxon>
        <taxon>eudicotyledons</taxon>
        <taxon>Gunneridae</taxon>
        <taxon>Pentapetalae</taxon>
        <taxon>rosids</taxon>
        <taxon>fabids</taxon>
        <taxon>Fabales</taxon>
        <taxon>Fabaceae</taxon>
        <taxon>Papilionoideae</taxon>
        <taxon>50 kb inversion clade</taxon>
        <taxon>dalbergioids sensu lato</taxon>
        <taxon>Dalbergieae</taxon>
        <taxon>Pterocarpus clade</taxon>
        <taxon>Stylosanthes</taxon>
    </lineage>
</organism>
<dbReference type="Proteomes" id="UP001341840">
    <property type="component" value="Unassembled WGS sequence"/>
</dbReference>
<evidence type="ECO:0000313" key="2">
    <source>
        <dbReference type="EMBL" id="MED6223777.1"/>
    </source>
</evidence>
<accession>A0ABU6ZP79</accession>
<feature type="compositionally biased region" description="Low complexity" evidence="1">
    <location>
        <begin position="78"/>
        <end position="90"/>
    </location>
</feature>
<dbReference type="EMBL" id="JASCZI010272900">
    <property type="protein sequence ID" value="MED6223777.1"/>
    <property type="molecule type" value="Genomic_DNA"/>
</dbReference>
<gene>
    <name evidence="2" type="ORF">PIB30_077393</name>
</gene>
<reference evidence="2 3" key="1">
    <citation type="journal article" date="2023" name="Plants (Basel)">
        <title>Bridging the Gap: Combining Genomics and Transcriptomics Approaches to Understand Stylosanthes scabra, an Orphan Legume from the Brazilian Caatinga.</title>
        <authorList>
            <person name="Ferreira-Neto J.R.C."/>
            <person name="da Silva M.D."/>
            <person name="Binneck E."/>
            <person name="de Melo N.F."/>
            <person name="da Silva R.H."/>
            <person name="de Melo A.L.T.M."/>
            <person name="Pandolfi V."/>
            <person name="Bustamante F.O."/>
            <person name="Brasileiro-Vidal A.C."/>
            <person name="Benko-Iseppon A.M."/>
        </authorList>
    </citation>
    <scope>NUCLEOTIDE SEQUENCE [LARGE SCALE GENOMIC DNA]</scope>
    <source>
        <tissue evidence="2">Leaves</tissue>
    </source>
</reference>
<proteinExistence type="predicted"/>
<evidence type="ECO:0000313" key="3">
    <source>
        <dbReference type="Proteomes" id="UP001341840"/>
    </source>
</evidence>
<feature type="compositionally biased region" description="Polar residues" evidence="1">
    <location>
        <begin position="104"/>
        <end position="118"/>
    </location>
</feature>
<evidence type="ECO:0000256" key="1">
    <source>
        <dbReference type="SAM" id="MobiDB-lite"/>
    </source>
</evidence>
<feature type="region of interest" description="Disordered" evidence="1">
    <location>
        <begin position="68"/>
        <end position="137"/>
    </location>
</feature>
<protein>
    <submittedName>
        <fullName evidence="2">Uncharacterized protein</fullName>
    </submittedName>
</protein>
<keyword evidence="3" id="KW-1185">Reference proteome</keyword>
<comment type="caution">
    <text evidence="2">The sequence shown here is derived from an EMBL/GenBank/DDBJ whole genome shotgun (WGS) entry which is preliminary data.</text>
</comment>